<dbReference type="InterPro" id="IPR013083">
    <property type="entry name" value="Znf_RING/FYVE/PHD"/>
</dbReference>
<feature type="compositionally biased region" description="Low complexity" evidence="6">
    <location>
        <begin position="40"/>
        <end position="51"/>
    </location>
</feature>
<keyword evidence="4" id="KW-0862">Zinc</keyword>
<feature type="domain" description="RING-type" evidence="7">
    <location>
        <begin position="215"/>
        <end position="265"/>
    </location>
</feature>
<reference evidence="8" key="2">
    <citation type="submission" date="2023-04" db="EMBL/GenBank/DDBJ databases">
        <authorList>
            <person name="Bu L."/>
            <person name="Lu L."/>
            <person name="Laidemitt M.R."/>
            <person name="Zhang S.M."/>
            <person name="Mutuku M."/>
            <person name="Mkoji G."/>
            <person name="Steinauer M."/>
            <person name="Loker E.S."/>
        </authorList>
    </citation>
    <scope>NUCLEOTIDE SEQUENCE</scope>
    <source>
        <strain evidence="8">KasaAsao</strain>
        <tissue evidence="8">Whole Snail</tissue>
    </source>
</reference>
<evidence type="ECO:0000313" key="8">
    <source>
        <dbReference type="EMBL" id="KAK0044622.1"/>
    </source>
</evidence>
<keyword evidence="3 5" id="KW-0863">Zinc-finger</keyword>
<dbReference type="SUPFAM" id="SSF57850">
    <property type="entry name" value="RING/U-box"/>
    <property type="match status" value="1"/>
</dbReference>
<keyword evidence="2" id="KW-0479">Metal-binding</keyword>
<evidence type="ECO:0000256" key="4">
    <source>
        <dbReference type="ARBA" id="ARBA00022833"/>
    </source>
</evidence>
<evidence type="ECO:0000256" key="2">
    <source>
        <dbReference type="ARBA" id="ARBA00022723"/>
    </source>
</evidence>
<keyword evidence="9" id="KW-1185">Reference proteome</keyword>
<evidence type="ECO:0000256" key="5">
    <source>
        <dbReference type="PROSITE-ProRule" id="PRU00175"/>
    </source>
</evidence>
<feature type="non-terminal residue" evidence="8">
    <location>
        <position position="300"/>
    </location>
</feature>
<evidence type="ECO:0000259" key="7">
    <source>
        <dbReference type="PROSITE" id="PS50089"/>
    </source>
</evidence>
<comment type="caution">
    <text evidence="8">The sequence shown here is derived from an EMBL/GenBank/DDBJ whole genome shotgun (WGS) entry which is preliminary data.</text>
</comment>
<dbReference type="GO" id="GO:0008270">
    <property type="term" value="F:zinc ion binding"/>
    <property type="evidence" value="ECO:0007669"/>
    <property type="project" value="UniProtKB-KW"/>
</dbReference>
<accession>A0AAD8AYC1</accession>
<feature type="compositionally biased region" description="Polar residues" evidence="6">
    <location>
        <begin position="64"/>
        <end position="88"/>
    </location>
</feature>
<dbReference type="InterPro" id="IPR017907">
    <property type="entry name" value="Znf_RING_CS"/>
</dbReference>
<keyword evidence="1" id="KW-0808">Transferase</keyword>
<dbReference type="AlphaFoldDB" id="A0AAD8AYC1"/>
<dbReference type="GO" id="GO:0061630">
    <property type="term" value="F:ubiquitin protein ligase activity"/>
    <property type="evidence" value="ECO:0007669"/>
    <property type="project" value="InterPro"/>
</dbReference>
<organism evidence="8 9">
    <name type="scientific">Biomphalaria pfeifferi</name>
    <name type="common">Bloodfluke planorb</name>
    <name type="synonym">Freshwater snail</name>
    <dbReference type="NCBI Taxonomy" id="112525"/>
    <lineage>
        <taxon>Eukaryota</taxon>
        <taxon>Metazoa</taxon>
        <taxon>Spiralia</taxon>
        <taxon>Lophotrochozoa</taxon>
        <taxon>Mollusca</taxon>
        <taxon>Gastropoda</taxon>
        <taxon>Heterobranchia</taxon>
        <taxon>Euthyneura</taxon>
        <taxon>Panpulmonata</taxon>
        <taxon>Hygrophila</taxon>
        <taxon>Lymnaeoidea</taxon>
        <taxon>Planorbidae</taxon>
        <taxon>Biomphalaria</taxon>
    </lineage>
</organism>
<feature type="region of interest" description="Disordered" evidence="6">
    <location>
        <begin position="135"/>
        <end position="160"/>
    </location>
</feature>
<dbReference type="PROSITE" id="PS50089">
    <property type="entry name" value="ZF_RING_2"/>
    <property type="match status" value="1"/>
</dbReference>
<feature type="compositionally biased region" description="Low complexity" evidence="6">
    <location>
        <begin position="89"/>
        <end position="102"/>
    </location>
</feature>
<dbReference type="PANTHER" id="PTHR11224">
    <property type="entry name" value="MAKORIN-RELATED"/>
    <property type="match status" value="1"/>
</dbReference>
<evidence type="ECO:0000256" key="6">
    <source>
        <dbReference type="SAM" id="MobiDB-lite"/>
    </source>
</evidence>
<dbReference type="InterPro" id="IPR045072">
    <property type="entry name" value="MKRN-like"/>
</dbReference>
<dbReference type="EMBL" id="JASAOG010000194">
    <property type="protein sequence ID" value="KAK0044622.1"/>
    <property type="molecule type" value="Genomic_DNA"/>
</dbReference>
<protein>
    <submittedName>
        <fullName evidence="8">Suppressor protein SRP40</fullName>
    </submittedName>
</protein>
<feature type="region of interest" description="Disordered" evidence="6">
    <location>
        <begin position="1"/>
        <end position="108"/>
    </location>
</feature>
<feature type="compositionally biased region" description="Polar residues" evidence="6">
    <location>
        <begin position="1"/>
        <end position="39"/>
    </location>
</feature>
<name>A0AAD8AYC1_BIOPF</name>
<gene>
    <name evidence="8" type="ORF">Bpfe_025910</name>
</gene>
<evidence type="ECO:0000313" key="9">
    <source>
        <dbReference type="Proteomes" id="UP001233172"/>
    </source>
</evidence>
<dbReference type="PANTHER" id="PTHR11224:SF10">
    <property type="entry name" value="IP09428P-RELATED"/>
    <property type="match status" value="1"/>
</dbReference>
<sequence length="300" mass="33385">LYNHAQSETSISSDNVDSSCEMPSQTLGSIVNTEQNQPPSDSSDSTSTTESLNNAQHDIISISPVDTSQTSLTMSDVQSDVTQDSTRYTSETASTSETSSSANQAVEFPNNSQIMSDFNNYSGRFGLIHYREVNSEVDDDSDSSSEDSTSDDESSDPNIPLCPLNDTDGCEDDCPYMHGELCYVCRTYNLNPFEPEKHLDACVAHHETQSQDMECSICMEKVWESEIDYNFAIQENCFHCICSTCLDSWRQNVAMANNEACPVCRTPSGHAIASKYWLTCPLSKKKVIEWMKENEEEIGY</sequence>
<evidence type="ECO:0000256" key="1">
    <source>
        <dbReference type="ARBA" id="ARBA00022679"/>
    </source>
</evidence>
<dbReference type="Gene3D" id="3.30.40.10">
    <property type="entry name" value="Zinc/RING finger domain, C3HC4 (zinc finger)"/>
    <property type="match status" value="1"/>
</dbReference>
<dbReference type="GO" id="GO:0000209">
    <property type="term" value="P:protein polyubiquitination"/>
    <property type="evidence" value="ECO:0007669"/>
    <property type="project" value="InterPro"/>
</dbReference>
<proteinExistence type="predicted"/>
<feature type="compositionally biased region" description="Acidic residues" evidence="6">
    <location>
        <begin position="135"/>
        <end position="155"/>
    </location>
</feature>
<dbReference type="Proteomes" id="UP001233172">
    <property type="component" value="Unassembled WGS sequence"/>
</dbReference>
<reference evidence="8" key="1">
    <citation type="journal article" date="2023" name="PLoS Negl. Trop. Dis.">
        <title>A genome sequence for Biomphalaria pfeifferi, the major vector snail for the human-infecting parasite Schistosoma mansoni.</title>
        <authorList>
            <person name="Bu L."/>
            <person name="Lu L."/>
            <person name="Laidemitt M.R."/>
            <person name="Zhang S.M."/>
            <person name="Mutuku M."/>
            <person name="Mkoji G."/>
            <person name="Steinauer M."/>
            <person name="Loker E.S."/>
        </authorList>
    </citation>
    <scope>NUCLEOTIDE SEQUENCE</scope>
    <source>
        <strain evidence="8">KasaAsao</strain>
    </source>
</reference>
<dbReference type="SMART" id="SM00184">
    <property type="entry name" value="RING"/>
    <property type="match status" value="1"/>
</dbReference>
<dbReference type="InterPro" id="IPR001841">
    <property type="entry name" value="Znf_RING"/>
</dbReference>
<evidence type="ECO:0000256" key="3">
    <source>
        <dbReference type="ARBA" id="ARBA00022771"/>
    </source>
</evidence>
<dbReference type="PROSITE" id="PS00518">
    <property type="entry name" value="ZF_RING_1"/>
    <property type="match status" value="1"/>
</dbReference>